<organism evidence="1 2">
    <name type="scientific">Caerostris extrusa</name>
    <name type="common">Bark spider</name>
    <name type="synonym">Caerostris bankana</name>
    <dbReference type="NCBI Taxonomy" id="172846"/>
    <lineage>
        <taxon>Eukaryota</taxon>
        <taxon>Metazoa</taxon>
        <taxon>Ecdysozoa</taxon>
        <taxon>Arthropoda</taxon>
        <taxon>Chelicerata</taxon>
        <taxon>Arachnida</taxon>
        <taxon>Araneae</taxon>
        <taxon>Araneomorphae</taxon>
        <taxon>Entelegynae</taxon>
        <taxon>Araneoidea</taxon>
        <taxon>Araneidae</taxon>
        <taxon>Caerostris</taxon>
    </lineage>
</organism>
<name>A0AAV4T0N0_CAEEX</name>
<accession>A0AAV4T0N0</accession>
<keyword evidence="2" id="KW-1185">Reference proteome</keyword>
<sequence>MAKFVNELKNINLEYKRRELSLQESVNELTDRINTAAKIYKAQFLLIEKLNRKLKKLESTPSTKDAAQNISDSDTGEHVLGKAASLLNKETECQGTEKSLGARPKLKVFRRTRLFADNVFSGLHTAPIRSDNTINPFTNKPASIPPSTISIETKNATSTADIRTDPIRIVPTNLENISSFPVNTETKNQISTVDKGIDPIRIVPTNPTSIPSSTINVGINHSVSPAKSGFENKVISEKDILKDPLKFLPRYVHFKNHGRPPLPHILTVVKEKEDAMKNMIAVKNMGAIQNMDAMQKVLTDFFFQLRKGPAKEELENKVEELHVMLFCNACNLSFFLNSEKCPFKLLEHLEKEHQLRTCFICGQMFDESVPMKYFYYHLDNHFGFK</sequence>
<evidence type="ECO:0000313" key="1">
    <source>
        <dbReference type="EMBL" id="GIY39254.1"/>
    </source>
</evidence>
<protein>
    <recommendedName>
        <fullName evidence="3">C2H2-type domain-containing protein</fullName>
    </recommendedName>
</protein>
<dbReference type="AlphaFoldDB" id="A0AAV4T0N0"/>
<reference evidence="1 2" key="1">
    <citation type="submission" date="2021-06" db="EMBL/GenBank/DDBJ databases">
        <title>Caerostris extrusa draft genome.</title>
        <authorList>
            <person name="Kono N."/>
            <person name="Arakawa K."/>
        </authorList>
    </citation>
    <scope>NUCLEOTIDE SEQUENCE [LARGE SCALE GENOMIC DNA]</scope>
</reference>
<evidence type="ECO:0000313" key="2">
    <source>
        <dbReference type="Proteomes" id="UP001054945"/>
    </source>
</evidence>
<proteinExistence type="predicted"/>
<dbReference type="Proteomes" id="UP001054945">
    <property type="component" value="Unassembled WGS sequence"/>
</dbReference>
<gene>
    <name evidence="1" type="ORF">CEXT_567491</name>
</gene>
<comment type="caution">
    <text evidence="1">The sequence shown here is derived from an EMBL/GenBank/DDBJ whole genome shotgun (WGS) entry which is preliminary data.</text>
</comment>
<dbReference type="EMBL" id="BPLR01010436">
    <property type="protein sequence ID" value="GIY39254.1"/>
    <property type="molecule type" value="Genomic_DNA"/>
</dbReference>
<evidence type="ECO:0008006" key="3">
    <source>
        <dbReference type="Google" id="ProtNLM"/>
    </source>
</evidence>